<evidence type="ECO:0000256" key="2">
    <source>
        <dbReference type="ARBA" id="ARBA00022908"/>
    </source>
</evidence>
<dbReference type="InterPro" id="IPR011010">
    <property type="entry name" value="DNA_brk_join_enz"/>
</dbReference>
<dbReference type="PANTHER" id="PTHR30349:SF41">
    <property type="entry name" value="INTEGRASE_RECOMBINASE PROTEIN MJ0367-RELATED"/>
    <property type="match status" value="1"/>
</dbReference>
<protein>
    <recommendedName>
        <fullName evidence="7">Integrase</fullName>
    </recommendedName>
</protein>
<accession>A0ABX2JIL7</accession>
<dbReference type="Gene3D" id="1.10.443.10">
    <property type="entry name" value="Intergrase catalytic core"/>
    <property type="match status" value="1"/>
</dbReference>
<dbReference type="InterPro" id="IPR013762">
    <property type="entry name" value="Integrase-like_cat_sf"/>
</dbReference>
<dbReference type="PANTHER" id="PTHR30349">
    <property type="entry name" value="PHAGE INTEGRASE-RELATED"/>
    <property type="match status" value="1"/>
</dbReference>
<name>A0ABX2JIL7_9SPHN</name>
<comment type="caution">
    <text evidence="5">The sequence shown here is derived from an EMBL/GenBank/DDBJ whole genome shotgun (WGS) entry which is preliminary data.</text>
</comment>
<evidence type="ECO:0000256" key="4">
    <source>
        <dbReference type="ARBA" id="ARBA00023172"/>
    </source>
</evidence>
<keyword evidence="6" id="KW-1185">Reference proteome</keyword>
<dbReference type="EMBL" id="JABULH010000002">
    <property type="protein sequence ID" value="NTS64541.1"/>
    <property type="molecule type" value="Genomic_DNA"/>
</dbReference>
<keyword evidence="4" id="KW-0233">DNA recombination</keyword>
<dbReference type="SUPFAM" id="SSF56349">
    <property type="entry name" value="DNA breaking-rejoining enzymes"/>
    <property type="match status" value="1"/>
</dbReference>
<comment type="similarity">
    <text evidence="1">Belongs to the 'phage' integrase family.</text>
</comment>
<dbReference type="RefSeq" id="WP_174192781.1">
    <property type="nucleotide sequence ID" value="NZ_JABULH010000002.1"/>
</dbReference>
<dbReference type="InterPro" id="IPR010998">
    <property type="entry name" value="Integrase_recombinase_N"/>
</dbReference>
<keyword evidence="3" id="KW-0238">DNA-binding</keyword>
<reference evidence="5 6" key="1">
    <citation type="submission" date="2020-06" db="EMBL/GenBank/DDBJ databases">
        <title>Sphingomonas hominis sp. nov., a member of the Sphingomonas, isolated from the hair of a 22-year-old girl.</title>
        <authorList>
            <person name="Zhang D.-F."/>
            <person name="Cui X.-W."/>
        </authorList>
    </citation>
    <scope>NUCLEOTIDE SEQUENCE [LARGE SCALE GENOMIC DNA]</scope>
    <source>
        <strain evidence="5 6">HHU CXW</strain>
    </source>
</reference>
<keyword evidence="2" id="KW-0229">DNA integration</keyword>
<proteinExistence type="inferred from homology"/>
<sequence>MRDLANIAALTPDHLREGRLGSLLTTSWTADNIAEAEHWRLPPDGSLGEYLLDRVGRAQRELALRVKAELNFEDRPTPTHAMFEAAAFAQDRESLPAMVRGAVPIMDIFAGYLAEQQPAAKTVKKWRTALQSLIAHLGHDDATRVAPEDIVAWKAALLAPVNGKSRDPGTVRNGYLGAAKPVFGWAKENRKIDCNPVAGITVRVPRRATNRPERGYCAAEAKIVLRAALEIDCDSNESYGAFARRWLPWLCAYTGARVTEMAQLRRNDVSKSADGIWHIIVRPDAGSVKDRKARHVALHPHLIEQGFPDAVAQRSGPLFYNAALKRNGEGNSQAQRVGQRIAEWVRALGVDDEELQPNHGWRHAFISRARGRIDGDIRRAITGHSGKDEHEDYGNVTLSAMDKALRRFPKYDV</sequence>
<evidence type="ECO:0000256" key="1">
    <source>
        <dbReference type="ARBA" id="ARBA00008857"/>
    </source>
</evidence>
<evidence type="ECO:0008006" key="7">
    <source>
        <dbReference type="Google" id="ProtNLM"/>
    </source>
</evidence>
<evidence type="ECO:0000256" key="3">
    <source>
        <dbReference type="ARBA" id="ARBA00023125"/>
    </source>
</evidence>
<dbReference type="Proteomes" id="UP000621447">
    <property type="component" value="Unassembled WGS sequence"/>
</dbReference>
<evidence type="ECO:0000313" key="5">
    <source>
        <dbReference type="EMBL" id="NTS64541.1"/>
    </source>
</evidence>
<dbReference type="InterPro" id="IPR050090">
    <property type="entry name" value="Tyrosine_recombinase_XerCD"/>
</dbReference>
<evidence type="ECO:0000313" key="6">
    <source>
        <dbReference type="Proteomes" id="UP000621447"/>
    </source>
</evidence>
<organism evidence="5 6">
    <name type="scientific">Sphingomonas hominis</name>
    <dbReference type="NCBI Taxonomy" id="2741495"/>
    <lineage>
        <taxon>Bacteria</taxon>
        <taxon>Pseudomonadati</taxon>
        <taxon>Pseudomonadota</taxon>
        <taxon>Alphaproteobacteria</taxon>
        <taxon>Sphingomonadales</taxon>
        <taxon>Sphingomonadaceae</taxon>
        <taxon>Sphingomonas</taxon>
    </lineage>
</organism>
<gene>
    <name evidence="5" type="ORF">HRV97_05155</name>
</gene>
<dbReference type="Gene3D" id="1.10.150.130">
    <property type="match status" value="1"/>
</dbReference>